<protein>
    <submittedName>
        <fullName evidence="5">MarR family transcriptional regulator</fullName>
    </submittedName>
</protein>
<organism evidence="5 6">
    <name type="scientific">Candidatus Mediterraneibacter stercorigallinarum</name>
    <dbReference type="NCBI Taxonomy" id="2838686"/>
    <lineage>
        <taxon>Bacteria</taxon>
        <taxon>Bacillati</taxon>
        <taxon>Bacillota</taxon>
        <taxon>Clostridia</taxon>
        <taxon>Lachnospirales</taxon>
        <taxon>Lachnospiraceae</taxon>
        <taxon>Mediterraneibacter</taxon>
    </lineage>
</organism>
<dbReference type="InterPro" id="IPR036390">
    <property type="entry name" value="WH_DNA-bd_sf"/>
</dbReference>
<dbReference type="EMBL" id="DXCD01000232">
    <property type="protein sequence ID" value="HIZ14053.1"/>
    <property type="molecule type" value="Genomic_DNA"/>
</dbReference>
<evidence type="ECO:0000256" key="1">
    <source>
        <dbReference type="ARBA" id="ARBA00023015"/>
    </source>
</evidence>
<dbReference type="PANTHER" id="PTHR42756">
    <property type="entry name" value="TRANSCRIPTIONAL REGULATOR, MARR"/>
    <property type="match status" value="1"/>
</dbReference>
<sequence length="154" mass="18218">MTEEFREEELLFLMKKINIDLEARLEKDLRKQDMSGTQVYFLIYILRHHPGGTYITELCHEIGISKATLSVLVKKLREKGYLCFRENPGDVRRKKVLPTEKLSAESGELLRQAERMESEICSGLDRVEKQRLWELEHKILKRLSKIEDRQEVMV</sequence>
<keyword evidence="2" id="KW-0238">DNA-binding</keyword>
<evidence type="ECO:0000256" key="3">
    <source>
        <dbReference type="ARBA" id="ARBA00023163"/>
    </source>
</evidence>
<dbReference type="AlphaFoldDB" id="A0A9D2IK47"/>
<gene>
    <name evidence="5" type="ORF">H9817_09040</name>
</gene>
<reference evidence="5" key="1">
    <citation type="journal article" date="2021" name="PeerJ">
        <title>Extensive microbial diversity within the chicken gut microbiome revealed by metagenomics and culture.</title>
        <authorList>
            <person name="Gilroy R."/>
            <person name="Ravi A."/>
            <person name="Getino M."/>
            <person name="Pursley I."/>
            <person name="Horton D.L."/>
            <person name="Alikhan N.F."/>
            <person name="Baker D."/>
            <person name="Gharbi K."/>
            <person name="Hall N."/>
            <person name="Watson M."/>
            <person name="Adriaenssens E.M."/>
            <person name="Foster-Nyarko E."/>
            <person name="Jarju S."/>
            <person name="Secka A."/>
            <person name="Antonio M."/>
            <person name="Oren A."/>
            <person name="Chaudhuri R.R."/>
            <person name="La Ragione R."/>
            <person name="Hildebrand F."/>
            <person name="Pallen M.J."/>
        </authorList>
    </citation>
    <scope>NUCLEOTIDE SEQUENCE</scope>
    <source>
        <strain evidence="5">ChiGjej1B1-13045</strain>
    </source>
</reference>
<dbReference type="Proteomes" id="UP000824017">
    <property type="component" value="Unassembled WGS sequence"/>
</dbReference>
<dbReference type="InterPro" id="IPR000835">
    <property type="entry name" value="HTH_MarR-typ"/>
</dbReference>
<dbReference type="InterPro" id="IPR036388">
    <property type="entry name" value="WH-like_DNA-bd_sf"/>
</dbReference>
<evidence type="ECO:0000256" key="2">
    <source>
        <dbReference type="ARBA" id="ARBA00023125"/>
    </source>
</evidence>
<evidence type="ECO:0000259" key="4">
    <source>
        <dbReference type="PROSITE" id="PS50995"/>
    </source>
</evidence>
<reference evidence="5" key="2">
    <citation type="submission" date="2021-04" db="EMBL/GenBank/DDBJ databases">
        <authorList>
            <person name="Gilroy R."/>
        </authorList>
    </citation>
    <scope>NUCLEOTIDE SEQUENCE</scope>
    <source>
        <strain evidence="5">ChiGjej1B1-13045</strain>
    </source>
</reference>
<keyword evidence="1" id="KW-0805">Transcription regulation</keyword>
<dbReference type="PROSITE" id="PS50995">
    <property type="entry name" value="HTH_MARR_2"/>
    <property type="match status" value="1"/>
</dbReference>
<accession>A0A9D2IK47</accession>
<dbReference type="Pfam" id="PF12802">
    <property type="entry name" value="MarR_2"/>
    <property type="match status" value="1"/>
</dbReference>
<dbReference type="Gene3D" id="1.10.10.10">
    <property type="entry name" value="Winged helix-like DNA-binding domain superfamily/Winged helix DNA-binding domain"/>
    <property type="match status" value="1"/>
</dbReference>
<feature type="domain" description="HTH marR-type" evidence="4">
    <location>
        <begin position="7"/>
        <end position="141"/>
    </location>
</feature>
<proteinExistence type="predicted"/>
<dbReference type="SUPFAM" id="SSF46785">
    <property type="entry name" value="Winged helix' DNA-binding domain"/>
    <property type="match status" value="1"/>
</dbReference>
<name>A0A9D2IK47_9FIRM</name>
<dbReference type="SMART" id="SM00347">
    <property type="entry name" value="HTH_MARR"/>
    <property type="match status" value="1"/>
</dbReference>
<comment type="caution">
    <text evidence="5">The sequence shown here is derived from an EMBL/GenBank/DDBJ whole genome shotgun (WGS) entry which is preliminary data.</text>
</comment>
<dbReference type="PANTHER" id="PTHR42756:SF1">
    <property type="entry name" value="TRANSCRIPTIONAL REPRESSOR OF EMRAB OPERON"/>
    <property type="match status" value="1"/>
</dbReference>
<dbReference type="GO" id="GO:0003700">
    <property type="term" value="F:DNA-binding transcription factor activity"/>
    <property type="evidence" value="ECO:0007669"/>
    <property type="project" value="InterPro"/>
</dbReference>
<dbReference type="GO" id="GO:0003677">
    <property type="term" value="F:DNA binding"/>
    <property type="evidence" value="ECO:0007669"/>
    <property type="project" value="UniProtKB-KW"/>
</dbReference>
<evidence type="ECO:0000313" key="5">
    <source>
        <dbReference type="EMBL" id="HIZ14053.1"/>
    </source>
</evidence>
<keyword evidence="3" id="KW-0804">Transcription</keyword>
<evidence type="ECO:0000313" key="6">
    <source>
        <dbReference type="Proteomes" id="UP000824017"/>
    </source>
</evidence>